<keyword evidence="3" id="KW-0645">Protease</keyword>
<protein>
    <submittedName>
        <fullName evidence="9">Exosortase family protein XrtG</fullName>
    </submittedName>
</protein>
<dbReference type="EMBL" id="AP028654">
    <property type="protein sequence ID" value="BEP27790.1"/>
    <property type="molecule type" value="Genomic_DNA"/>
</dbReference>
<evidence type="ECO:0000256" key="3">
    <source>
        <dbReference type="ARBA" id="ARBA00022670"/>
    </source>
</evidence>
<keyword evidence="10" id="KW-1185">Reference proteome</keyword>
<dbReference type="AlphaFoldDB" id="A0AAU9EMW3"/>
<keyword evidence="4 8" id="KW-0812">Transmembrane</keyword>
<evidence type="ECO:0000313" key="10">
    <source>
        <dbReference type="Proteomes" id="UP001321786"/>
    </source>
</evidence>
<feature type="transmembrane region" description="Helical" evidence="8">
    <location>
        <begin position="23"/>
        <end position="41"/>
    </location>
</feature>
<evidence type="ECO:0000313" key="9">
    <source>
        <dbReference type="EMBL" id="BEP27790.1"/>
    </source>
</evidence>
<dbReference type="NCBIfam" id="TIGR04178">
    <property type="entry name" value="exo_archaeo"/>
    <property type="match status" value="1"/>
</dbReference>
<dbReference type="GO" id="GO:0006508">
    <property type="term" value="P:proteolysis"/>
    <property type="evidence" value="ECO:0007669"/>
    <property type="project" value="UniProtKB-KW"/>
</dbReference>
<accession>A0AAU9EMW3</accession>
<proteinExistence type="predicted"/>
<name>A0AAU9EMW3_9FIRM</name>
<feature type="transmembrane region" description="Helical" evidence="8">
    <location>
        <begin position="122"/>
        <end position="146"/>
    </location>
</feature>
<dbReference type="KEGG" id="hprf:HLPR_01210"/>
<evidence type="ECO:0000256" key="2">
    <source>
        <dbReference type="ARBA" id="ARBA00022475"/>
    </source>
</evidence>
<evidence type="ECO:0000256" key="7">
    <source>
        <dbReference type="ARBA" id="ARBA00023136"/>
    </source>
</evidence>
<feature type="transmembrane region" description="Helical" evidence="8">
    <location>
        <begin position="152"/>
        <end position="174"/>
    </location>
</feature>
<sequence length="194" mass="23231">MKFYFSLIIVFILLKILRKNNLFFFYFILGSVSSFLIMLYFGGDEFEILLKHIISFFMYHLTLYIPRASVLEDYFLINISLKDGSAMSWIIDYECTGIVEMLVFYSLLLFYPIKDIFYKTKYFIMGTIYLITANILRMFVILFSVLKFGENIFYFSHVILARIVFFILVIILYYNVFTKKHVRQQLVGDLYDNK</sequence>
<evidence type="ECO:0000256" key="8">
    <source>
        <dbReference type="SAM" id="Phobius"/>
    </source>
</evidence>
<evidence type="ECO:0000256" key="5">
    <source>
        <dbReference type="ARBA" id="ARBA00022801"/>
    </source>
</evidence>
<dbReference type="RefSeq" id="WP_338536159.1">
    <property type="nucleotide sequence ID" value="NZ_AP028654.1"/>
</dbReference>
<dbReference type="GO" id="GO:0008233">
    <property type="term" value="F:peptidase activity"/>
    <property type="evidence" value="ECO:0007669"/>
    <property type="project" value="UniProtKB-KW"/>
</dbReference>
<dbReference type="InterPro" id="IPR026392">
    <property type="entry name" value="Exo/Archaeosortase_dom"/>
</dbReference>
<dbReference type="GO" id="GO:0005886">
    <property type="term" value="C:plasma membrane"/>
    <property type="evidence" value="ECO:0007669"/>
    <property type="project" value="UniProtKB-SubCell"/>
</dbReference>
<keyword evidence="7 8" id="KW-0472">Membrane</keyword>
<dbReference type="InterPro" id="IPR017541">
    <property type="entry name" value="Exosort-XrtG"/>
</dbReference>
<keyword evidence="5" id="KW-0378">Hydrolase</keyword>
<dbReference type="Proteomes" id="UP001321786">
    <property type="component" value="Chromosome"/>
</dbReference>
<dbReference type="NCBIfam" id="TIGR03110">
    <property type="entry name" value="exosort_Gpos"/>
    <property type="match status" value="1"/>
</dbReference>
<feature type="transmembrane region" description="Helical" evidence="8">
    <location>
        <begin position="86"/>
        <end position="110"/>
    </location>
</feature>
<keyword evidence="2" id="KW-1003">Cell membrane</keyword>
<gene>
    <name evidence="9" type="primary">xrtG</name>
    <name evidence="9" type="ORF">HLPR_01210</name>
</gene>
<evidence type="ECO:0000256" key="6">
    <source>
        <dbReference type="ARBA" id="ARBA00022989"/>
    </source>
</evidence>
<reference evidence="9 10" key="1">
    <citation type="submission" date="2023-08" db="EMBL/GenBank/DDBJ databases">
        <title>Helicovermis profunda gen. nov., sp. nov., a novel mesophilic, fermentative bacterium within the Bacillota from a deep-sea hydrothermal vent chimney.</title>
        <authorList>
            <person name="Miyazaki U."/>
            <person name="Mizutani D."/>
            <person name="Hashimoto Y."/>
            <person name="Tame A."/>
            <person name="Sawayama S."/>
            <person name="Miyazaki J."/>
            <person name="Takai K."/>
            <person name="Nakagawa S."/>
        </authorList>
    </citation>
    <scope>NUCLEOTIDE SEQUENCE [LARGE SCALE GENOMIC DNA]</scope>
    <source>
        <strain evidence="9 10">S502</strain>
    </source>
</reference>
<keyword evidence="6 8" id="KW-1133">Transmembrane helix</keyword>
<evidence type="ECO:0000256" key="1">
    <source>
        <dbReference type="ARBA" id="ARBA00004651"/>
    </source>
</evidence>
<comment type="subcellular location">
    <subcellularLocation>
        <location evidence="1">Cell membrane</location>
        <topology evidence="1">Multi-pass membrane protein</topology>
    </subcellularLocation>
</comment>
<organism evidence="9 10">
    <name type="scientific">Helicovermis profundi</name>
    <dbReference type="NCBI Taxonomy" id="3065157"/>
    <lineage>
        <taxon>Bacteria</taxon>
        <taxon>Bacillati</taxon>
        <taxon>Bacillota</taxon>
        <taxon>Clostridia</taxon>
        <taxon>Helicovermis</taxon>
    </lineage>
</organism>
<evidence type="ECO:0000256" key="4">
    <source>
        <dbReference type="ARBA" id="ARBA00022692"/>
    </source>
</evidence>